<dbReference type="Proteomes" id="UP001396334">
    <property type="component" value="Unassembled WGS sequence"/>
</dbReference>
<evidence type="ECO:0000256" key="3">
    <source>
        <dbReference type="ARBA" id="ARBA00023315"/>
    </source>
</evidence>
<dbReference type="InterPro" id="IPR023213">
    <property type="entry name" value="CAT-like_dom_sf"/>
</dbReference>
<gene>
    <name evidence="4" type="ORF">V6N11_067591</name>
</gene>
<evidence type="ECO:0000313" key="5">
    <source>
        <dbReference type="Proteomes" id="UP001396334"/>
    </source>
</evidence>
<dbReference type="EMBL" id="JBBPBN010000012">
    <property type="protein sequence ID" value="KAK9027768.1"/>
    <property type="molecule type" value="Genomic_DNA"/>
</dbReference>
<keyword evidence="5" id="KW-1185">Reference proteome</keyword>
<organism evidence="4 5">
    <name type="scientific">Hibiscus sabdariffa</name>
    <name type="common">roselle</name>
    <dbReference type="NCBI Taxonomy" id="183260"/>
    <lineage>
        <taxon>Eukaryota</taxon>
        <taxon>Viridiplantae</taxon>
        <taxon>Streptophyta</taxon>
        <taxon>Embryophyta</taxon>
        <taxon>Tracheophyta</taxon>
        <taxon>Spermatophyta</taxon>
        <taxon>Magnoliopsida</taxon>
        <taxon>eudicotyledons</taxon>
        <taxon>Gunneridae</taxon>
        <taxon>Pentapetalae</taxon>
        <taxon>rosids</taxon>
        <taxon>malvids</taxon>
        <taxon>Malvales</taxon>
        <taxon>Malvaceae</taxon>
        <taxon>Malvoideae</taxon>
        <taxon>Hibiscus</taxon>
    </lineage>
</organism>
<keyword evidence="3" id="KW-0012">Acyltransferase</keyword>
<evidence type="ECO:0000313" key="4">
    <source>
        <dbReference type="EMBL" id="KAK9027768.1"/>
    </source>
</evidence>
<dbReference type="PANTHER" id="PTHR31623">
    <property type="entry name" value="F21J9.9"/>
    <property type="match status" value="1"/>
</dbReference>
<dbReference type="Pfam" id="PF02458">
    <property type="entry name" value="Transferase"/>
    <property type="match status" value="1"/>
</dbReference>
<keyword evidence="2" id="KW-0808">Transferase</keyword>
<comment type="caution">
    <text evidence="4">The sequence shown here is derived from an EMBL/GenBank/DDBJ whole genome shotgun (WGS) entry which is preliminary data.</text>
</comment>
<dbReference type="Gene3D" id="3.30.559.10">
    <property type="entry name" value="Chloramphenicol acetyltransferase-like domain"/>
    <property type="match status" value="1"/>
</dbReference>
<protein>
    <submittedName>
        <fullName evidence="4">Uncharacterized protein</fullName>
    </submittedName>
</protein>
<sequence length="151" mass="16348">MAIGVSISHKIADAYTLGKLVNTWAALTRGSSEAAVSPEFGCAASFLPPPKDFSSTMPAMKFKHEKAIVRRIVFYPPKISMLKARATSATVPQPTRVEVVAVLFMENWNDFVAIAIGVASSCQLAQTTEPSVTGQRRRLSCVLVHRKVTGK</sequence>
<comment type="similarity">
    <text evidence="1">Belongs to the plant acyltransferase family.</text>
</comment>
<dbReference type="PANTHER" id="PTHR31623:SF122">
    <property type="entry name" value="HXXXD-TYPE ACYL-TRANSFERASE FAMILY PROTEIN"/>
    <property type="match status" value="1"/>
</dbReference>
<name>A0ABR2SR67_9ROSI</name>
<proteinExistence type="inferred from homology"/>
<accession>A0ABR2SR67</accession>
<evidence type="ECO:0000256" key="2">
    <source>
        <dbReference type="ARBA" id="ARBA00022679"/>
    </source>
</evidence>
<evidence type="ECO:0000256" key="1">
    <source>
        <dbReference type="ARBA" id="ARBA00009861"/>
    </source>
</evidence>
<reference evidence="4 5" key="1">
    <citation type="journal article" date="2024" name="G3 (Bethesda)">
        <title>Genome assembly of Hibiscus sabdariffa L. provides insights into metabolisms of medicinal natural products.</title>
        <authorList>
            <person name="Kim T."/>
        </authorList>
    </citation>
    <scope>NUCLEOTIDE SEQUENCE [LARGE SCALE GENOMIC DNA]</scope>
    <source>
        <strain evidence="4">TK-2024</strain>
        <tissue evidence="4">Old leaves</tissue>
    </source>
</reference>